<name>A0AAV2SPC8_MEGNR</name>
<comment type="caution">
    <text evidence="1">The sequence shown here is derived from an EMBL/GenBank/DDBJ whole genome shotgun (WGS) entry which is preliminary data.</text>
</comment>
<protein>
    <submittedName>
        <fullName evidence="1">Uncharacterized protein</fullName>
    </submittedName>
</protein>
<evidence type="ECO:0000313" key="2">
    <source>
        <dbReference type="Proteomes" id="UP001497623"/>
    </source>
</evidence>
<proteinExistence type="predicted"/>
<reference evidence="1 2" key="1">
    <citation type="submission" date="2024-05" db="EMBL/GenBank/DDBJ databases">
        <authorList>
            <person name="Wallberg A."/>
        </authorList>
    </citation>
    <scope>NUCLEOTIDE SEQUENCE [LARGE SCALE GENOMIC DNA]</scope>
</reference>
<feature type="non-terminal residue" evidence="1">
    <location>
        <position position="350"/>
    </location>
</feature>
<keyword evidence="2" id="KW-1185">Reference proteome</keyword>
<feature type="non-terminal residue" evidence="1">
    <location>
        <position position="1"/>
    </location>
</feature>
<accession>A0AAV2SPC8</accession>
<sequence length="350" mass="38573">ECEQYYKCVEQGGGCQPKRLPCDGGTLTKDCKDKHCLCCMPHVTTPPEPTECEQYYKCENQGGICQPERNYCDGTKTTDCKDPWCLCCIPNTPSTTSTTSLPTTAITPCGKCKAPVVGKCKPYKDDCPSTARERTDVGCDLYDPECKCCEECEQYYKCKDQGGKCQPERNYCNGTKTMDCKDPWCLCCTPNTPSSTSTTSLPTTTKTPCGKCKAPVVGKCKPYQDDCPSTARERTDVGCDLYDPECKCCEECEQYYKCKDQGGKCQPERNYCDGTKTTDCKDPWCLCCIPNTPSTTSTTSLPTTTITPCGKCKAPVVGTCFNYKDDCPSTARERTDVGCDLDDPECKCCE</sequence>
<dbReference type="Proteomes" id="UP001497623">
    <property type="component" value="Unassembled WGS sequence"/>
</dbReference>
<dbReference type="EMBL" id="CAXKWB010097106">
    <property type="protein sequence ID" value="CAL4221122.1"/>
    <property type="molecule type" value="Genomic_DNA"/>
</dbReference>
<evidence type="ECO:0000313" key="1">
    <source>
        <dbReference type="EMBL" id="CAL4221122.1"/>
    </source>
</evidence>
<dbReference type="AlphaFoldDB" id="A0AAV2SPC8"/>
<organism evidence="1 2">
    <name type="scientific">Meganyctiphanes norvegica</name>
    <name type="common">Northern krill</name>
    <name type="synonym">Thysanopoda norvegica</name>
    <dbReference type="NCBI Taxonomy" id="48144"/>
    <lineage>
        <taxon>Eukaryota</taxon>
        <taxon>Metazoa</taxon>
        <taxon>Ecdysozoa</taxon>
        <taxon>Arthropoda</taxon>
        <taxon>Crustacea</taxon>
        <taxon>Multicrustacea</taxon>
        <taxon>Malacostraca</taxon>
        <taxon>Eumalacostraca</taxon>
        <taxon>Eucarida</taxon>
        <taxon>Euphausiacea</taxon>
        <taxon>Euphausiidae</taxon>
        <taxon>Meganyctiphanes</taxon>
    </lineage>
</organism>
<gene>
    <name evidence="1" type="ORF">MNOR_LOCUS39113</name>
</gene>